<evidence type="ECO:0000256" key="8">
    <source>
        <dbReference type="ARBA" id="ARBA00022989"/>
    </source>
</evidence>
<accession>A0AAD3HKP2</accession>
<feature type="chain" id="PRO_5041779178" description="Dolichyl-diphosphooligosaccharide--protein glycosyltransferase subunit 1" evidence="10">
    <location>
        <begin position="27"/>
        <end position="608"/>
    </location>
</feature>
<name>A0AAD3HKP2_9CHLO</name>
<keyword evidence="6 10" id="KW-0732">Signal</keyword>
<keyword evidence="13" id="KW-1185">Reference proteome</keyword>
<evidence type="ECO:0000256" key="2">
    <source>
        <dbReference type="ARBA" id="ARBA00004115"/>
    </source>
</evidence>
<keyword evidence="5 10" id="KW-0812">Transmembrane</keyword>
<evidence type="ECO:0000313" key="12">
    <source>
        <dbReference type="EMBL" id="GFR43910.1"/>
    </source>
</evidence>
<feature type="transmembrane region" description="Helical" evidence="10">
    <location>
        <begin position="434"/>
        <end position="453"/>
    </location>
</feature>
<comment type="pathway">
    <text evidence="3 10">Protein modification; protein glycosylation.</text>
</comment>
<dbReference type="GO" id="GO:0008250">
    <property type="term" value="C:oligosaccharyltransferase complex"/>
    <property type="evidence" value="ECO:0007669"/>
    <property type="project" value="UniProtKB-UniRule"/>
</dbReference>
<organism evidence="12 13">
    <name type="scientific">Astrephomene gubernaculifera</name>
    <dbReference type="NCBI Taxonomy" id="47775"/>
    <lineage>
        <taxon>Eukaryota</taxon>
        <taxon>Viridiplantae</taxon>
        <taxon>Chlorophyta</taxon>
        <taxon>core chlorophytes</taxon>
        <taxon>Chlorophyceae</taxon>
        <taxon>CS clade</taxon>
        <taxon>Chlamydomonadales</taxon>
        <taxon>Astrephomenaceae</taxon>
        <taxon>Astrephomene</taxon>
    </lineage>
</organism>
<keyword evidence="11" id="KW-0175">Coiled coil</keyword>
<comment type="similarity">
    <text evidence="4 10">Belongs to the OST1 family.</text>
</comment>
<evidence type="ECO:0000313" key="13">
    <source>
        <dbReference type="Proteomes" id="UP001054857"/>
    </source>
</evidence>
<proteinExistence type="inferred from homology"/>
<keyword evidence="8 10" id="KW-1133">Transmembrane helix</keyword>
<keyword evidence="9 10" id="KW-0472">Membrane</keyword>
<evidence type="ECO:0000256" key="11">
    <source>
        <dbReference type="SAM" id="Coils"/>
    </source>
</evidence>
<dbReference type="Pfam" id="PF04597">
    <property type="entry name" value="Ribophorin_I"/>
    <property type="match status" value="1"/>
</dbReference>
<comment type="subcellular location">
    <subcellularLocation>
        <location evidence="2 10">Endoplasmic reticulum membrane</location>
        <topology evidence="2 10">Single-pass type I membrane protein</topology>
    </subcellularLocation>
</comment>
<evidence type="ECO:0000256" key="7">
    <source>
        <dbReference type="ARBA" id="ARBA00022824"/>
    </source>
</evidence>
<gene>
    <name evidence="12" type="ORF">Agub_g5044</name>
</gene>
<evidence type="ECO:0000256" key="5">
    <source>
        <dbReference type="ARBA" id="ARBA00022692"/>
    </source>
</evidence>
<dbReference type="GO" id="GO:0018279">
    <property type="term" value="P:protein N-linked glycosylation via asparagine"/>
    <property type="evidence" value="ECO:0007669"/>
    <property type="project" value="TreeGrafter"/>
</dbReference>
<feature type="coiled-coil region" evidence="11">
    <location>
        <begin position="576"/>
        <end position="603"/>
    </location>
</feature>
<evidence type="ECO:0000256" key="10">
    <source>
        <dbReference type="RuleBase" id="RU361143"/>
    </source>
</evidence>
<evidence type="ECO:0000256" key="4">
    <source>
        <dbReference type="ARBA" id="ARBA00008905"/>
    </source>
</evidence>
<comment type="subunit">
    <text evidence="10">Component of the oligosaccharyltransferase (OST) complex.</text>
</comment>
<protein>
    <recommendedName>
        <fullName evidence="10">Dolichyl-diphosphooligosaccharide--protein glycosyltransferase subunit 1</fullName>
    </recommendedName>
</protein>
<dbReference type="PANTHER" id="PTHR21049:SF0">
    <property type="entry name" value="DOLICHYL-DIPHOSPHOOLIGOSACCHARIDE--PROTEIN GLYCOSYLTRANSFERASE SUBUNIT 1"/>
    <property type="match status" value="1"/>
</dbReference>
<comment type="function">
    <text evidence="1 10">Subunit of the oligosaccharyl transferase (OST) complex that catalyzes the initial transfer of a defined glycan (Glc(3)Man(9)GlcNAc(2) in eukaryotes) from the lipid carrier dolichol-pyrophosphate to an asparagine residue within an Asn-X-Ser/Thr consensus motif in nascent polypeptide chains, the first step in protein N-glycosylation. N-glycosylation occurs cotranslationally and the complex associates with the Sec61 complex at the channel-forming translocon complex that mediates protein translocation across the endoplasmic reticulum (ER). All subunits are required for a maximal enzyme activity.</text>
</comment>
<dbReference type="EMBL" id="BMAR01000006">
    <property type="protein sequence ID" value="GFR43910.1"/>
    <property type="molecule type" value="Genomic_DNA"/>
</dbReference>
<dbReference type="AlphaFoldDB" id="A0AAD3HKP2"/>
<comment type="caution">
    <text evidence="12">The sequence shown here is derived from an EMBL/GenBank/DDBJ whole genome shotgun (WGS) entry which is preliminary data.</text>
</comment>
<evidence type="ECO:0000256" key="6">
    <source>
        <dbReference type="ARBA" id="ARBA00022729"/>
    </source>
</evidence>
<keyword evidence="7 10" id="KW-0256">Endoplasmic reticulum</keyword>
<dbReference type="PANTHER" id="PTHR21049">
    <property type="entry name" value="RIBOPHORIN I"/>
    <property type="match status" value="1"/>
</dbReference>
<feature type="signal peptide" evidence="10">
    <location>
        <begin position="1"/>
        <end position="26"/>
    </location>
</feature>
<evidence type="ECO:0000256" key="3">
    <source>
        <dbReference type="ARBA" id="ARBA00004922"/>
    </source>
</evidence>
<dbReference type="InterPro" id="IPR007676">
    <property type="entry name" value="Ribophorin_I"/>
</dbReference>
<reference evidence="12 13" key="1">
    <citation type="journal article" date="2021" name="Sci. Rep.">
        <title>Genome sequencing of the multicellular alga Astrephomene provides insights into convergent evolution of germ-soma differentiation.</title>
        <authorList>
            <person name="Yamashita S."/>
            <person name="Yamamoto K."/>
            <person name="Matsuzaki R."/>
            <person name="Suzuki S."/>
            <person name="Yamaguchi H."/>
            <person name="Hirooka S."/>
            <person name="Minakuchi Y."/>
            <person name="Miyagishima S."/>
            <person name="Kawachi M."/>
            <person name="Toyoda A."/>
            <person name="Nozaki H."/>
        </authorList>
    </citation>
    <scope>NUCLEOTIDE SEQUENCE [LARGE SCALE GENOMIC DNA]</scope>
    <source>
        <strain evidence="12 13">NIES-4017</strain>
    </source>
</reference>
<sequence length="608" mass="66836">VTYRDEMRRTVIALATLLALASSVAADNIKLQQVDRKINLNSQLARITESVKVKNVGTEPVSDVIFCQHVGAGAVLSFYKVADASTKGSLVVSPTTVAGAPPATVCHSAKLAKPLPAGELTSLTVSAVLAQAQTAHPAEVSQMDTQLMLFKDNVYVLSPYPVSAQTTEVTTPTSNVKSYTDEKPVTKSDNKIKYGKYDLIKPFTVRRLSVHFENNKPFKHVLTYVKEIEVSHWGNIYVEEKYEIKNAGARHAGSFSRLKYAHAYNGKGNSFRDLRAVLPPSAHSLYYVDLIGNISSSNVRKTPAATYLDFELRYPLMGGWKEDFTIGYSVPLTGFLSYTPAGKRRLTMELASPLEEVYVEDMVVRVVLPEGASDIRAILPFDMEQSFDKKFTYLDTSGRPVLVLHKAHVAAPEHSARFSVEYSFGALHTLREPLLLIGVFFGLFVAVIAYNRLEFTISRDDKWAAARDKEVLAAYMEQIQAALEDEASLLSDLAKAASRVRDTPDVEVAQRERAAVEKRLKGLEDKVAPLVAAVESRSARVGAQVREVLERSRGLQGRHAKQLAERCELVKKGVAGAELTRKLAAGQEALAAAQRELEAAIETVFGAY</sequence>
<evidence type="ECO:0000256" key="9">
    <source>
        <dbReference type="ARBA" id="ARBA00023136"/>
    </source>
</evidence>
<evidence type="ECO:0000256" key="1">
    <source>
        <dbReference type="ARBA" id="ARBA00002791"/>
    </source>
</evidence>
<dbReference type="Proteomes" id="UP001054857">
    <property type="component" value="Unassembled WGS sequence"/>
</dbReference>
<feature type="non-terminal residue" evidence="12">
    <location>
        <position position="1"/>
    </location>
</feature>